<name>A0ABY9QRF9_9PSED</name>
<protein>
    <submittedName>
        <fullName evidence="1">Uncharacterized protein</fullName>
    </submittedName>
</protein>
<dbReference type="GeneID" id="32807978"/>
<dbReference type="Proteomes" id="UP001183127">
    <property type="component" value="Chromosome"/>
</dbReference>
<organism evidence="1 2">
    <name type="scientific">Pseudomonas entomophila</name>
    <dbReference type="NCBI Taxonomy" id="312306"/>
    <lineage>
        <taxon>Bacteria</taxon>
        <taxon>Pseudomonadati</taxon>
        <taxon>Pseudomonadota</taxon>
        <taxon>Gammaproteobacteria</taxon>
        <taxon>Pseudomonadales</taxon>
        <taxon>Pseudomonadaceae</taxon>
        <taxon>Pseudomonas</taxon>
    </lineage>
</organism>
<gene>
    <name evidence="1" type="ORF">RAH46_04620</name>
</gene>
<reference evidence="1 2" key="1">
    <citation type="submission" date="2023-08" db="EMBL/GenBank/DDBJ databases">
        <title>Complete Genome Sequence of Pseudomonas entomophila TVIN A01.</title>
        <authorList>
            <person name="Shelke T."/>
            <person name="Mahar N.S."/>
            <person name="Gupta I."/>
            <person name="Gupta V."/>
        </authorList>
    </citation>
    <scope>NUCLEOTIDE SEQUENCE [LARGE SCALE GENOMIC DNA]</scope>
    <source>
        <strain evidence="1 2">TVIN-A01</strain>
    </source>
</reference>
<evidence type="ECO:0000313" key="1">
    <source>
        <dbReference type="EMBL" id="WMW06625.1"/>
    </source>
</evidence>
<sequence length="69" mass="7519">MQPSPTATPQLVYLAFGASTYHQEACFSIVSAPSHPRPSETMGNLVYTDDPAPYGKLPVTLRLLQQQKA</sequence>
<dbReference type="RefSeq" id="WP_011536033.1">
    <property type="nucleotide sequence ID" value="NZ_CP132921.1"/>
</dbReference>
<dbReference type="EMBL" id="CP132921">
    <property type="protein sequence ID" value="WMW06625.1"/>
    <property type="molecule type" value="Genomic_DNA"/>
</dbReference>
<keyword evidence="2" id="KW-1185">Reference proteome</keyword>
<proteinExistence type="predicted"/>
<evidence type="ECO:0000313" key="2">
    <source>
        <dbReference type="Proteomes" id="UP001183127"/>
    </source>
</evidence>
<accession>A0ABY9QRF9</accession>